<evidence type="ECO:0000256" key="2">
    <source>
        <dbReference type="ARBA" id="ARBA00002764"/>
    </source>
</evidence>
<name>A0A368YSB4_9RHOB</name>
<dbReference type="GO" id="GO:0005829">
    <property type="term" value="C:cytosol"/>
    <property type="evidence" value="ECO:0007669"/>
    <property type="project" value="TreeGrafter"/>
</dbReference>
<dbReference type="SUPFAM" id="SSF53756">
    <property type="entry name" value="UDP-Glycosyltransferase/glycogen phosphorylase"/>
    <property type="match status" value="1"/>
</dbReference>
<evidence type="ECO:0000259" key="10">
    <source>
        <dbReference type="Pfam" id="PF08323"/>
    </source>
</evidence>
<keyword evidence="5 8" id="KW-0328">Glycosyltransferase</keyword>
<evidence type="ECO:0000256" key="6">
    <source>
        <dbReference type="ARBA" id="ARBA00022679"/>
    </source>
</evidence>
<evidence type="ECO:0000256" key="4">
    <source>
        <dbReference type="ARBA" id="ARBA00010281"/>
    </source>
</evidence>
<dbReference type="OrthoDB" id="9808590at2"/>
<dbReference type="InterPro" id="IPR001296">
    <property type="entry name" value="Glyco_trans_1"/>
</dbReference>
<dbReference type="AlphaFoldDB" id="A0A368YSB4"/>
<dbReference type="InterPro" id="IPR011835">
    <property type="entry name" value="GS/SS"/>
</dbReference>
<dbReference type="GO" id="GO:0009011">
    <property type="term" value="F:alpha-1,4-glucan glucosyltransferase (ADP-glucose donor) activity"/>
    <property type="evidence" value="ECO:0007669"/>
    <property type="project" value="UniProtKB-UniRule"/>
</dbReference>
<dbReference type="Pfam" id="PF00534">
    <property type="entry name" value="Glycos_transf_1"/>
    <property type="match status" value="1"/>
</dbReference>
<evidence type="ECO:0000256" key="3">
    <source>
        <dbReference type="ARBA" id="ARBA00004964"/>
    </source>
</evidence>
<gene>
    <name evidence="8" type="primary">glgA</name>
    <name evidence="11" type="ORF">DFP89_11265</name>
</gene>
<evidence type="ECO:0000256" key="5">
    <source>
        <dbReference type="ARBA" id="ARBA00022676"/>
    </source>
</evidence>
<feature type="binding site" evidence="8">
    <location>
        <position position="16"/>
    </location>
    <ligand>
        <name>ADP-alpha-D-glucose</name>
        <dbReference type="ChEBI" id="CHEBI:57498"/>
    </ligand>
</feature>
<dbReference type="PANTHER" id="PTHR45825">
    <property type="entry name" value="GRANULE-BOUND STARCH SYNTHASE 1, CHLOROPLASTIC/AMYLOPLASTIC"/>
    <property type="match status" value="1"/>
</dbReference>
<sequence length="470" mass="49888">MTRVLSVTSECVPLIKTGGLADVAGALPAALAPHGVEMRTVLPGYRVVMAAQGHDAPVVMELGDLFGGPARIRRGTLADAVLYILDAPHLFDRDGGPYLGPDGKDWPDNPQRFAALDRAAAIIARDGIEGWHPQILHLHDWQAGLAPVYLRQLGVSGVKSLLTIHNIAFQGLAPAHMLGALQLPAHLFTPQGFEYWGRISALKAGIVFAEKVSTVSPTYAEELMTPEFGMGMEGVLASRGGDFVGILNGIDLDAWTPPFADLEGKARARARLRAEFGLPETAGPLCVVVSRLSEQKGLDLLIEALPALIENGGQLIVLGAGDARIESALREAAERNPANVALRIGYDEALAHRMIEGGDAILVPSRFEPCGLTQMYGLRYGTLPVVSLTGGLADTVINASAAAMGAGVATGLQFHPVNAPALARTLARMVQLYRQPRLWQAMVANAMAQPVGWDASARAYADLFKVMTTA</sequence>
<evidence type="ECO:0000313" key="12">
    <source>
        <dbReference type="Proteomes" id="UP000253345"/>
    </source>
</evidence>
<accession>A0A368YSB4</accession>
<evidence type="ECO:0000256" key="8">
    <source>
        <dbReference type="HAMAP-Rule" id="MF_00484"/>
    </source>
</evidence>
<comment type="function">
    <text evidence="2 8">Synthesizes alpha-1,4-glucan chains using ADP-glucose.</text>
</comment>
<dbReference type="GO" id="GO:0005978">
    <property type="term" value="P:glycogen biosynthetic process"/>
    <property type="evidence" value="ECO:0007669"/>
    <property type="project" value="UniProtKB-UniRule"/>
</dbReference>
<evidence type="ECO:0000259" key="9">
    <source>
        <dbReference type="Pfam" id="PF00534"/>
    </source>
</evidence>
<comment type="similarity">
    <text evidence="4 8">Belongs to the glycosyltransferase 1 family. Bacterial/plant glycogen synthase subfamily.</text>
</comment>
<evidence type="ECO:0000256" key="1">
    <source>
        <dbReference type="ARBA" id="ARBA00001478"/>
    </source>
</evidence>
<organism evidence="11 12">
    <name type="scientific">Paracoccus lutimaris</name>
    <dbReference type="NCBI Taxonomy" id="1490030"/>
    <lineage>
        <taxon>Bacteria</taxon>
        <taxon>Pseudomonadati</taxon>
        <taxon>Pseudomonadota</taxon>
        <taxon>Alphaproteobacteria</taxon>
        <taxon>Rhodobacterales</taxon>
        <taxon>Paracoccaceae</taxon>
        <taxon>Paracoccus</taxon>
    </lineage>
</organism>
<proteinExistence type="inferred from homology"/>
<evidence type="ECO:0000313" key="11">
    <source>
        <dbReference type="EMBL" id="RCW82468.1"/>
    </source>
</evidence>
<dbReference type="NCBIfam" id="TIGR02095">
    <property type="entry name" value="glgA"/>
    <property type="match status" value="1"/>
</dbReference>
<comment type="catalytic activity">
    <reaction evidence="1 8">
        <text>[(1-&gt;4)-alpha-D-glucosyl](n) + ADP-alpha-D-glucose = [(1-&gt;4)-alpha-D-glucosyl](n+1) + ADP + H(+)</text>
        <dbReference type="Rhea" id="RHEA:18189"/>
        <dbReference type="Rhea" id="RHEA-COMP:9584"/>
        <dbReference type="Rhea" id="RHEA-COMP:9587"/>
        <dbReference type="ChEBI" id="CHEBI:15378"/>
        <dbReference type="ChEBI" id="CHEBI:15444"/>
        <dbReference type="ChEBI" id="CHEBI:57498"/>
        <dbReference type="ChEBI" id="CHEBI:456216"/>
        <dbReference type="EC" id="2.4.1.21"/>
    </reaction>
</comment>
<dbReference type="EC" id="2.4.1.21" evidence="8"/>
<keyword evidence="12" id="KW-1185">Reference proteome</keyword>
<dbReference type="GO" id="GO:0004373">
    <property type="term" value="F:alpha-1,4-glucan glucosyltransferase (UDP-glucose donor) activity"/>
    <property type="evidence" value="ECO:0007669"/>
    <property type="project" value="InterPro"/>
</dbReference>
<keyword evidence="6 8" id="KW-0808">Transferase</keyword>
<dbReference type="InterPro" id="IPR013534">
    <property type="entry name" value="Starch_synth_cat_dom"/>
</dbReference>
<dbReference type="HAMAP" id="MF_00484">
    <property type="entry name" value="Glycogen_synth"/>
    <property type="match status" value="1"/>
</dbReference>
<evidence type="ECO:0000256" key="7">
    <source>
        <dbReference type="ARBA" id="ARBA00023056"/>
    </source>
</evidence>
<dbReference type="RefSeq" id="WP_114349676.1">
    <property type="nucleotide sequence ID" value="NZ_QPJL01000012.1"/>
</dbReference>
<dbReference type="UniPathway" id="UPA00164"/>
<protein>
    <recommendedName>
        <fullName evidence="8">Glycogen synthase</fullName>
        <ecNumber evidence="8">2.4.1.21</ecNumber>
    </recommendedName>
    <alternativeName>
        <fullName evidence="8">Starch [bacterial glycogen] synthase</fullName>
    </alternativeName>
</protein>
<dbReference type="Pfam" id="PF08323">
    <property type="entry name" value="Glyco_transf_5"/>
    <property type="match status" value="1"/>
</dbReference>
<comment type="caution">
    <text evidence="11">The sequence shown here is derived from an EMBL/GenBank/DDBJ whole genome shotgun (WGS) entry which is preliminary data.</text>
</comment>
<feature type="domain" description="Starch synthase catalytic" evidence="10">
    <location>
        <begin position="3"/>
        <end position="237"/>
    </location>
</feature>
<keyword evidence="7 8" id="KW-0320">Glycogen biosynthesis</keyword>
<feature type="domain" description="Glycosyl transferase family 1" evidence="9">
    <location>
        <begin position="283"/>
        <end position="433"/>
    </location>
</feature>
<reference evidence="11 12" key="1">
    <citation type="submission" date="2018-07" db="EMBL/GenBank/DDBJ databases">
        <title>Genomic Encyclopedia of Type Strains, Phase III (KMG-III): the genomes of soil and plant-associated and newly described type strains.</title>
        <authorList>
            <person name="Whitman W."/>
        </authorList>
    </citation>
    <scope>NUCLEOTIDE SEQUENCE [LARGE SCALE GENOMIC DNA]</scope>
    <source>
        <strain evidence="11 12">CECT 8525</strain>
    </source>
</reference>
<dbReference type="NCBIfam" id="NF001899">
    <property type="entry name" value="PRK00654.1-2"/>
    <property type="match status" value="1"/>
</dbReference>
<dbReference type="Gene3D" id="3.40.50.2000">
    <property type="entry name" value="Glycogen Phosphorylase B"/>
    <property type="match status" value="2"/>
</dbReference>
<dbReference type="CDD" id="cd03791">
    <property type="entry name" value="GT5_Glycogen_synthase_DULL1-like"/>
    <property type="match status" value="1"/>
</dbReference>
<dbReference type="EMBL" id="QPJL01000012">
    <property type="protein sequence ID" value="RCW82468.1"/>
    <property type="molecule type" value="Genomic_DNA"/>
</dbReference>
<dbReference type="PANTHER" id="PTHR45825:SF11">
    <property type="entry name" value="ALPHA AMYLASE DOMAIN-CONTAINING PROTEIN"/>
    <property type="match status" value="1"/>
</dbReference>
<dbReference type="Proteomes" id="UP000253345">
    <property type="component" value="Unassembled WGS sequence"/>
</dbReference>
<comment type="pathway">
    <text evidence="3 8">Glycan biosynthesis; glycogen biosynthesis.</text>
</comment>